<accession>A0A839N266</accession>
<dbReference type="RefSeq" id="WP_183318106.1">
    <property type="nucleotide sequence ID" value="NZ_JACHVQ010000001.1"/>
</dbReference>
<reference evidence="1 2" key="1">
    <citation type="submission" date="2020-08" db="EMBL/GenBank/DDBJ databases">
        <title>Sequencing the genomes of 1000 actinobacteria strains.</title>
        <authorList>
            <person name="Klenk H.-P."/>
        </authorList>
    </citation>
    <scope>NUCLEOTIDE SEQUENCE [LARGE SCALE GENOMIC DNA]</scope>
    <source>
        <strain evidence="1 2">DSM 105369</strain>
    </source>
</reference>
<sequence>MSGLTYDTGALIAAEANDRLLWSLHSAALTHGIVPTVPAGVLGEVWRGGPQHNLSRALKGCRIEPLVESRARAIGVLAASSGLDDTVDLAVTEGALRRGDAVVTSNRSDIELAAGGQRIVIHDV</sequence>
<gene>
    <name evidence="1" type="ORF">FHU39_000178</name>
</gene>
<keyword evidence="2" id="KW-1185">Reference proteome</keyword>
<name>A0A839N266_9MICO</name>
<dbReference type="EMBL" id="JACHVQ010000001">
    <property type="protein sequence ID" value="MBB2890194.1"/>
    <property type="molecule type" value="Genomic_DNA"/>
</dbReference>
<organism evidence="1 2">
    <name type="scientific">Flexivirga oryzae</name>
    <dbReference type="NCBI Taxonomy" id="1794944"/>
    <lineage>
        <taxon>Bacteria</taxon>
        <taxon>Bacillati</taxon>
        <taxon>Actinomycetota</taxon>
        <taxon>Actinomycetes</taxon>
        <taxon>Micrococcales</taxon>
        <taxon>Dermacoccaceae</taxon>
        <taxon>Flexivirga</taxon>
    </lineage>
</organism>
<evidence type="ECO:0000313" key="2">
    <source>
        <dbReference type="Proteomes" id="UP000559182"/>
    </source>
</evidence>
<evidence type="ECO:0000313" key="1">
    <source>
        <dbReference type="EMBL" id="MBB2890194.1"/>
    </source>
</evidence>
<dbReference type="AlphaFoldDB" id="A0A839N266"/>
<comment type="caution">
    <text evidence="1">The sequence shown here is derived from an EMBL/GenBank/DDBJ whole genome shotgun (WGS) entry which is preliminary data.</text>
</comment>
<protein>
    <recommendedName>
        <fullName evidence="3">Twitching motility protein PilT</fullName>
    </recommendedName>
</protein>
<proteinExistence type="predicted"/>
<dbReference type="Proteomes" id="UP000559182">
    <property type="component" value="Unassembled WGS sequence"/>
</dbReference>
<evidence type="ECO:0008006" key="3">
    <source>
        <dbReference type="Google" id="ProtNLM"/>
    </source>
</evidence>